<evidence type="ECO:0000256" key="1">
    <source>
        <dbReference type="SAM" id="SignalP"/>
    </source>
</evidence>
<evidence type="ECO:0000313" key="3">
    <source>
        <dbReference type="Proteomes" id="UP000178885"/>
    </source>
</evidence>
<organism evidence="2 3">
    <name type="scientific">Candidatus Muproteobacteria bacterium RBG_16_65_34</name>
    <dbReference type="NCBI Taxonomy" id="1817760"/>
    <lineage>
        <taxon>Bacteria</taxon>
        <taxon>Pseudomonadati</taxon>
        <taxon>Pseudomonadota</taxon>
        <taxon>Candidatus Muproteobacteria</taxon>
    </lineage>
</organism>
<dbReference type="STRING" id="1817760.A2151_09330"/>
<feature type="signal peptide" evidence="1">
    <location>
        <begin position="1"/>
        <end position="20"/>
    </location>
</feature>
<gene>
    <name evidence="2" type="ORF">A2151_09330</name>
</gene>
<name>A0A1F6TQF1_9PROT</name>
<comment type="caution">
    <text evidence="2">The sequence shown here is derived from an EMBL/GenBank/DDBJ whole genome shotgun (WGS) entry which is preliminary data.</text>
</comment>
<protein>
    <recommendedName>
        <fullName evidence="4">Lipoprotein</fullName>
    </recommendedName>
</protein>
<evidence type="ECO:0000313" key="2">
    <source>
        <dbReference type="EMBL" id="OGI47340.1"/>
    </source>
</evidence>
<sequence length="210" mass="23019">MNRANRTTVFLLLASVAALAGCAGGRPALENISELAADEVVLVGRVELVPPIKEFEQELNTATSGRFRGRGHAIVAEEIYDLDALPMSAGTTSVFFEFDKDFYIRQPRAPTLYYSGAVVLMRSTATTSGYMGRNVSIDHAQLKLPGGVKFNIGPKDKAVYIGTLRYHRDAYNAVTKVEIVDDYAGANQRFTKKFGSRVSLRPVALQRAKK</sequence>
<accession>A0A1F6TQF1</accession>
<dbReference type="PROSITE" id="PS51257">
    <property type="entry name" value="PROKAR_LIPOPROTEIN"/>
    <property type="match status" value="1"/>
</dbReference>
<keyword evidence="1" id="KW-0732">Signal</keyword>
<dbReference type="Proteomes" id="UP000178885">
    <property type="component" value="Unassembled WGS sequence"/>
</dbReference>
<dbReference type="EMBL" id="MFSU01000058">
    <property type="protein sequence ID" value="OGI47340.1"/>
    <property type="molecule type" value="Genomic_DNA"/>
</dbReference>
<proteinExistence type="predicted"/>
<feature type="chain" id="PRO_5009526769" description="Lipoprotein" evidence="1">
    <location>
        <begin position="21"/>
        <end position="210"/>
    </location>
</feature>
<reference evidence="2 3" key="1">
    <citation type="journal article" date="2016" name="Nat. Commun.">
        <title>Thousands of microbial genomes shed light on interconnected biogeochemical processes in an aquifer system.</title>
        <authorList>
            <person name="Anantharaman K."/>
            <person name="Brown C.T."/>
            <person name="Hug L.A."/>
            <person name="Sharon I."/>
            <person name="Castelle C.J."/>
            <person name="Probst A.J."/>
            <person name="Thomas B.C."/>
            <person name="Singh A."/>
            <person name="Wilkins M.J."/>
            <person name="Karaoz U."/>
            <person name="Brodie E.L."/>
            <person name="Williams K.H."/>
            <person name="Hubbard S.S."/>
            <person name="Banfield J.F."/>
        </authorList>
    </citation>
    <scope>NUCLEOTIDE SEQUENCE [LARGE SCALE GENOMIC DNA]</scope>
</reference>
<dbReference type="AlphaFoldDB" id="A0A1F6TQF1"/>
<evidence type="ECO:0008006" key="4">
    <source>
        <dbReference type="Google" id="ProtNLM"/>
    </source>
</evidence>